<keyword evidence="2" id="KW-0732">Signal</keyword>
<protein>
    <recommendedName>
        <fullName evidence="5">Secreted protein</fullName>
    </recommendedName>
</protein>
<evidence type="ECO:0000313" key="3">
    <source>
        <dbReference type="EMBL" id="QUC23235.1"/>
    </source>
</evidence>
<dbReference type="AlphaFoldDB" id="A0A8E5HXK0"/>
<organism evidence="3 4">
    <name type="scientific">Ustilaginoidea virens</name>
    <name type="common">Rice false smut fungus</name>
    <name type="synonym">Villosiclava virens</name>
    <dbReference type="NCBI Taxonomy" id="1159556"/>
    <lineage>
        <taxon>Eukaryota</taxon>
        <taxon>Fungi</taxon>
        <taxon>Dikarya</taxon>
        <taxon>Ascomycota</taxon>
        <taxon>Pezizomycotina</taxon>
        <taxon>Sordariomycetes</taxon>
        <taxon>Hypocreomycetidae</taxon>
        <taxon>Hypocreales</taxon>
        <taxon>Clavicipitaceae</taxon>
        <taxon>Ustilaginoidea</taxon>
    </lineage>
</organism>
<evidence type="ECO:0000256" key="2">
    <source>
        <dbReference type="SAM" id="SignalP"/>
    </source>
</evidence>
<feature type="region of interest" description="Disordered" evidence="1">
    <location>
        <begin position="19"/>
        <end position="72"/>
    </location>
</feature>
<proteinExistence type="predicted"/>
<name>A0A8E5HXK0_USTVR</name>
<dbReference type="Proteomes" id="UP000027002">
    <property type="component" value="Chromosome 6"/>
</dbReference>
<reference evidence="3" key="1">
    <citation type="submission" date="2020-03" db="EMBL/GenBank/DDBJ databases">
        <title>A mixture of massive structural variations and highly conserved coding sequences in Ustilaginoidea virens genome.</title>
        <authorList>
            <person name="Zhang K."/>
            <person name="Zhao Z."/>
            <person name="Zhang Z."/>
            <person name="Li Y."/>
            <person name="Hsiang T."/>
            <person name="Sun W."/>
        </authorList>
    </citation>
    <scope>NUCLEOTIDE SEQUENCE</scope>
    <source>
        <strain evidence="3">UV-8b</strain>
    </source>
</reference>
<dbReference type="RefSeq" id="XP_043000908.1">
    <property type="nucleotide sequence ID" value="XM_043144973.1"/>
</dbReference>
<dbReference type="KEGG" id="uvi:66068253"/>
<dbReference type="EMBL" id="CP072758">
    <property type="protein sequence ID" value="QUC23235.1"/>
    <property type="molecule type" value="Genomic_DNA"/>
</dbReference>
<evidence type="ECO:0000256" key="1">
    <source>
        <dbReference type="SAM" id="MobiDB-lite"/>
    </source>
</evidence>
<evidence type="ECO:0000313" key="4">
    <source>
        <dbReference type="Proteomes" id="UP000027002"/>
    </source>
</evidence>
<dbReference type="GeneID" id="66068253"/>
<feature type="signal peptide" evidence="2">
    <location>
        <begin position="1"/>
        <end position="16"/>
    </location>
</feature>
<gene>
    <name evidence="3" type="ORF">UV8b_07476</name>
</gene>
<sequence length="172" mass="18617">MRLSLVALVVATVCAAASHSHHQVERRAGRRPQLTVDTSVGGGRPVDGRTVDENGISPVSPGSLGDEPVSPIQRPNYKVHRKLKQKSASKRYKGKCNPASNTCTFAMPQLRVTADGSPLYVIDRTMRGCSGEPCPAANAPCWYNPRRQVATCVEERANSPARTFKHAGKRQA</sequence>
<feature type="chain" id="PRO_5033986873" description="Secreted protein" evidence="2">
    <location>
        <begin position="17"/>
        <end position="172"/>
    </location>
</feature>
<accession>A0A8E5HXK0</accession>
<keyword evidence="4" id="KW-1185">Reference proteome</keyword>
<evidence type="ECO:0008006" key="5">
    <source>
        <dbReference type="Google" id="ProtNLM"/>
    </source>
</evidence>